<feature type="domain" description="Beta-lactamase class A catalytic" evidence="8">
    <location>
        <begin position="45"/>
        <end position="261"/>
    </location>
</feature>
<name>A0ABS1DVV4_RUBGE</name>
<comment type="similarity">
    <text evidence="2 6">Belongs to the class-A beta-lactamase family.</text>
</comment>
<evidence type="ECO:0000256" key="6">
    <source>
        <dbReference type="RuleBase" id="RU361140"/>
    </source>
</evidence>
<dbReference type="InterPro" id="IPR012338">
    <property type="entry name" value="Beta-lactam/transpept-like"/>
</dbReference>
<keyword evidence="4 6" id="KW-0378">Hydrolase</keyword>
<comment type="caution">
    <text evidence="9">The sequence shown here is derived from an EMBL/GenBank/DDBJ whole genome shotgun (WGS) entry which is preliminary data.</text>
</comment>
<dbReference type="PROSITE" id="PS00146">
    <property type="entry name" value="BETA_LACTAMASE_A"/>
    <property type="match status" value="1"/>
</dbReference>
<dbReference type="InterPro" id="IPR000871">
    <property type="entry name" value="Beta-lactam_class-A"/>
</dbReference>
<dbReference type="PRINTS" id="PR00118">
    <property type="entry name" value="BLACTAMASEA"/>
</dbReference>
<evidence type="ECO:0000256" key="7">
    <source>
        <dbReference type="SAM" id="SignalP"/>
    </source>
</evidence>
<keyword evidence="10" id="KW-1185">Reference proteome</keyword>
<sequence>MKRRSFHAWAALVLAATGRPAAAAADIGDADTLGAIERAVAGRLGVQAYDLDSGRSLGHRADERFPLCSTFKWLLAAAVLARVDAGRERLERRIVYGREALLEYAPVTAPRVGGQGLSLAELCAAAVTVSDNTAANLLLDTLGGPAAFTSFVRTLGDRVTRLDRREPALNEARPGDERDTTSPAAMVAALRQALFGGALSRRSSELLLQWMVASSTGAKRLRAGFPADWKVGDKTGSGGEGTTNDVAVVWPPGRAPLLVAAYLTECQAPLEAREAALALVARRVRVGLLG</sequence>
<keyword evidence="5 6" id="KW-0046">Antibiotic resistance</keyword>
<dbReference type="NCBIfam" id="NF033103">
    <property type="entry name" value="bla_class_A"/>
    <property type="match status" value="1"/>
</dbReference>
<dbReference type="RefSeq" id="WP_200378868.1">
    <property type="nucleotide sequence ID" value="NZ_NRRU01000043.1"/>
</dbReference>
<comment type="catalytic activity">
    <reaction evidence="1 6">
        <text>a beta-lactam + H2O = a substituted beta-amino acid</text>
        <dbReference type="Rhea" id="RHEA:20401"/>
        <dbReference type="ChEBI" id="CHEBI:15377"/>
        <dbReference type="ChEBI" id="CHEBI:35627"/>
        <dbReference type="ChEBI" id="CHEBI:140347"/>
        <dbReference type="EC" id="3.5.2.6"/>
    </reaction>
</comment>
<evidence type="ECO:0000313" key="9">
    <source>
        <dbReference type="EMBL" id="MBK1713633.1"/>
    </source>
</evidence>
<organism evidence="9 10">
    <name type="scientific">Rubrivivax gelatinosus</name>
    <name type="common">Rhodocyclus gelatinosus</name>
    <name type="synonym">Rhodopseudomonas gelatinosa</name>
    <dbReference type="NCBI Taxonomy" id="28068"/>
    <lineage>
        <taxon>Bacteria</taxon>
        <taxon>Pseudomonadati</taxon>
        <taxon>Pseudomonadota</taxon>
        <taxon>Betaproteobacteria</taxon>
        <taxon>Burkholderiales</taxon>
        <taxon>Sphaerotilaceae</taxon>
        <taxon>Rubrivivax</taxon>
    </lineage>
</organism>
<dbReference type="EMBL" id="NRRU01000043">
    <property type="protein sequence ID" value="MBK1713633.1"/>
    <property type="molecule type" value="Genomic_DNA"/>
</dbReference>
<evidence type="ECO:0000259" key="8">
    <source>
        <dbReference type="Pfam" id="PF13354"/>
    </source>
</evidence>
<evidence type="ECO:0000256" key="2">
    <source>
        <dbReference type="ARBA" id="ARBA00009009"/>
    </source>
</evidence>
<evidence type="ECO:0000256" key="3">
    <source>
        <dbReference type="ARBA" id="ARBA00012865"/>
    </source>
</evidence>
<dbReference type="InterPro" id="IPR045155">
    <property type="entry name" value="Beta-lactam_cat"/>
</dbReference>
<dbReference type="InterPro" id="IPR023650">
    <property type="entry name" value="Beta-lactam_class-A_AS"/>
</dbReference>
<reference evidence="9" key="1">
    <citation type="submission" date="2017-08" db="EMBL/GenBank/DDBJ databases">
        <authorList>
            <person name="Imhoff J.F."/>
            <person name="Rahn T."/>
            <person name="Kuenzel S."/>
            <person name="Neulinger S.C."/>
        </authorList>
    </citation>
    <scope>NUCLEOTIDE SEQUENCE</scope>
    <source>
        <strain evidence="9">IM 151</strain>
    </source>
</reference>
<feature type="chain" id="PRO_5047289408" description="Beta-lactamase" evidence="7">
    <location>
        <begin position="24"/>
        <end position="290"/>
    </location>
</feature>
<dbReference type="Proteomes" id="UP001041814">
    <property type="component" value="Unassembled WGS sequence"/>
</dbReference>
<dbReference type="Gene3D" id="3.40.710.10">
    <property type="entry name" value="DD-peptidase/beta-lactamase superfamily"/>
    <property type="match status" value="1"/>
</dbReference>
<reference evidence="9" key="2">
    <citation type="journal article" date="2020" name="Microorganisms">
        <title>Osmotic Adaptation and Compatible Solute Biosynthesis of Phototrophic Bacteria as Revealed from Genome Analyses.</title>
        <authorList>
            <person name="Imhoff J.F."/>
            <person name="Rahn T."/>
            <person name="Kunzel S."/>
            <person name="Keller A."/>
            <person name="Neulinger S.C."/>
        </authorList>
    </citation>
    <scope>NUCLEOTIDE SEQUENCE</scope>
    <source>
        <strain evidence="9">IM 151</strain>
    </source>
</reference>
<evidence type="ECO:0000313" key="10">
    <source>
        <dbReference type="Proteomes" id="UP001041814"/>
    </source>
</evidence>
<accession>A0ABS1DVV4</accession>
<dbReference type="PANTHER" id="PTHR35333">
    <property type="entry name" value="BETA-LACTAMASE"/>
    <property type="match status" value="1"/>
</dbReference>
<gene>
    <name evidence="9" type="ORF">CKO43_12675</name>
</gene>
<dbReference type="Pfam" id="PF13354">
    <property type="entry name" value="Beta-lactamase2"/>
    <property type="match status" value="1"/>
</dbReference>
<evidence type="ECO:0000256" key="1">
    <source>
        <dbReference type="ARBA" id="ARBA00001526"/>
    </source>
</evidence>
<evidence type="ECO:0000256" key="4">
    <source>
        <dbReference type="ARBA" id="ARBA00022801"/>
    </source>
</evidence>
<feature type="signal peptide" evidence="7">
    <location>
        <begin position="1"/>
        <end position="23"/>
    </location>
</feature>
<proteinExistence type="inferred from homology"/>
<dbReference type="EC" id="3.5.2.6" evidence="3 6"/>
<dbReference type="PANTHER" id="PTHR35333:SF3">
    <property type="entry name" value="BETA-LACTAMASE-TYPE TRANSPEPTIDASE FOLD CONTAINING PROTEIN"/>
    <property type="match status" value="1"/>
</dbReference>
<dbReference type="SUPFAM" id="SSF56601">
    <property type="entry name" value="beta-lactamase/transpeptidase-like"/>
    <property type="match status" value="1"/>
</dbReference>
<evidence type="ECO:0000256" key="5">
    <source>
        <dbReference type="ARBA" id="ARBA00023251"/>
    </source>
</evidence>
<protein>
    <recommendedName>
        <fullName evidence="3 6">Beta-lactamase</fullName>
        <ecNumber evidence="3 6">3.5.2.6</ecNumber>
    </recommendedName>
</protein>
<keyword evidence="7" id="KW-0732">Signal</keyword>